<dbReference type="Proteomes" id="UP001199314">
    <property type="component" value="Unassembled WGS sequence"/>
</dbReference>
<dbReference type="RefSeq" id="WP_224462213.1">
    <property type="nucleotide sequence ID" value="NZ_JAIQZE010000020.1"/>
</dbReference>
<proteinExistence type="predicted"/>
<evidence type="ECO:0000313" key="2">
    <source>
        <dbReference type="Proteomes" id="UP001199314"/>
    </source>
</evidence>
<comment type="caution">
    <text evidence="1">The sequence shown here is derived from an EMBL/GenBank/DDBJ whole genome shotgun (WGS) entry which is preliminary data.</text>
</comment>
<organism evidence="1 2">
    <name type="scientific">Psychroflexus longus</name>
    <dbReference type="NCBI Taxonomy" id="2873596"/>
    <lineage>
        <taxon>Bacteria</taxon>
        <taxon>Pseudomonadati</taxon>
        <taxon>Bacteroidota</taxon>
        <taxon>Flavobacteriia</taxon>
        <taxon>Flavobacteriales</taxon>
        <taxon>Flavobacteriaceae</taxon>
        <taxon>Psychroflexus</taxon>
    </lineage>
</organism>
<evidence type="ECO:0000313" key="1">
    <source>
        <dbReference type="EMBL" id="MBZ9779883.1"/>
    </source>
</evidence>
<gene>
    <name evidence="1" type="ORF">LB452_13220</name>
</gene>
<sequence length="110" mass="13121">MGFSSWLTQDTRKSIANVYSSRPIFTVYMLDNKGNVWEEKCYEGYCSLGGKDYYELMAEMNGKSDREDGIKLFFSEEKNNVLYPNIVQNIKDWQWKNEKPRRCPHQGYFY</sequence>
<reference evidence="2" key="1">
    <citation type="submission" date="2023-07" db="EMBL/GenBank/DDBJ databases">
        <title>Novel species isolated from saline lakes on Tibetan Plateau.</title>
        <authorList>
            <person name="Lu H."/>
        </authorList>
    </citation>
    <scope>NUCLEOTIDE SEQUENCE [LARGE SCALE GENOMIC DNA]</scope>
    <source>
        <strain evidence="2">CAK8W</strain>
    </source>
</reference>
<accession>A0ABS7XN59</accession>
<keyword evidence="2" id="KW-1185">Reference proteome</keyword>
<dbReference type="EMBL" id="JAIQZE010000020">
    <property type="protein sequence ID" value="MBZ9779883.1"/>
    <property type="molecule type" value="Genomic_DNA"/>
</dbReference>
<protein>
    <submittedName>
        <fullName evidence="1">Uncharacterized protein</fullName>
    </submittedName>
</protein>
<name>A0ABS7XN59_9FLAO</name>